<dbReference type="Gene3D" id="2.80.10.50">
    <property type="match status" value="2"/>
</dbReference>
<dbReference type="EMBL" id="BAABCW010000010">
    <property type="protein sequence ID" value="GAA3511408.1"/>
    <property type="molecule type" value="Genomic_DNA"/>
</dbReference>
<protein>
    <recommendedName>
        <fullName evidence="1">Ricin B lectin domain-containing protein</fullName>
    </recommendedName>
</protein>
<dbReference type="Pfam" id="PF14200">
    <property type="entry name" value="RicinB_lectin_2"/>
    <property type="match status" value="2"/>
</dbReference>
<dbReference type="RefSeq" id="WP_344928138.1">
    <property type="nucleotide sequence ID" value="NZ_BAABCW010000010.1"/>
</dbReference>
<evidence type="ECO:0000313" key="3">
    <source>
        <dbReference type="Proteomes" id="UP001500459"/>
    </source>
</evidence>
<dbReference type="SMART" id="SM00458">
    <property type="entry name" value="RICIN"/>
    <property type="match status" value="1"/>
</dbReference>
<dbReference type="SUPFAM" id="SSF50370">
    <property type="entry name" value="Ricin B-like lectins"/>
    <property type="match status" value="1"/>
</dbReference>
<dbReference type="InterPro" id="IPR035992">
    <property type="entry name" value="Ricin_B-like_lectins"/>
</dbReference>
<name>A0ABP6UPC1_9FLAO</name>
<gene>
    <name evidence="2" type="ORF">GCM10022393_26480</name>
</gene>
<organism evidence="2 3">
    <name type="scientific">Aquimarina addita</name>
    <dbReference type="NCBI Taxonomy" id="870485"/>
    <lineage>
        <taxon>Bacteria</taxon>
        <taxon>Pseudomonadati</taxon>
        <taxon>Bacteroidota</taxon>
        <taxon>Flavobacteriia</taxon>
        <taxon>Flavobacteriales</taxon>
        <taxon>Flavobacteriaceae</taxon>
        <taxon>Aquimarina</taxon>
    </lineage>
</organism>
<dbReference type="Gene3D" id="2.60.120.200">
    <property type="match status" value="1"/>
</dbReference>
<dbReference type="CDD" id="cd00161">
    <property type="entry name" value="beta-trefoil_Ricin-like"/>
    <property type="match status" value="1"/>
</dbReference>
<dbReference type="PROSITE" id="PS51257">
    <property type="entry name" value="PROKAR_LIPOPROTEIN"/>
    <property type="match status" value="1"/>
</dbReference>
<dbReference type="InterPro" id="IPR013320">
    <property type="entry name" value="ConA-like_dom_sf"/>
</dbReference>
<reference evidence="3" key="1">
    <citation type="journal article" date="2019" name="Int. J. Syst. Evol. Microbiol.">
        <title>The Global Catalogue of Microorganisms (GCM) 10K type strain sequencing project: providing services to taxonomists for standard genome sequencing and annotation.</title>
        <authorList>
            <consortium name="The Broad Institute Genomics Platform"/>
            <consortium name="The Broad Institute Genome Sequencing Center for Infectious Disease"/>
            <person name="Wu L."/>
            <person name="Ma J."/>
        </authorList>
    </citation>
    <scope>NUCLEOTIDE SEQUENCE [LARGE SCALE GENOMIC DNA]</scope>
    <source>
        <strain evidence="3">JCM 17106</strain>
    </source>
</reference>
<dbReference type="InterPro" id="IPR000772">
    <property type="entry name" value="Ricin_B_lectin"/>
</dbReference>
<dbReference type="Pfam" id="PF08787">
    <property type="entry name" value="Alginate_lyase2"/>
    <property type="match status" value="1"/>
</dbReference>
<dbReference type="SUPFAM" id="SSF49899">
    <property type="entry name" value="Concanavalin A-like lectins/glucanases"/>
    <property type="match status" value="1"/>
</dbReference>
<sequence>MKNYLTKKRGLLPLSVGKLFLASALLMFVSCETEEFDTTTESIEKEEALEKATPVAGKTYYLRNRKSGLHMDVTNKSNSNGAVVQQWGNASGTHRQWQVISVGNGYYRLKGVDSGKSLEISGGNNANGGKVQIWAYQGTSHQEWEILSTGNGYYRLKSRDSGKSVGVIGGSTANGADLESRSWDGTTKFQWFFTEVGGTTNPPTGGGGTASAIIGNGWKLNGYTGSLSVGSSDNGLNYADSASLNESHFFFEKDGYAAFRCYPGNPTSGGSSNPRTELRELINGGSNYWNGNTSTTHSMKWRFKIEDLPPSGKLAFGQIHERDDSYDDVIRVQVQGNSGQNSGSIDLRILGYVTEEIEGQGRTIDFNMQMDTEYYFELAMTNGVVSLYNLNSSGNRTQTLFRSVDIGNANENYFKAGCYLQSTSSSHSGSSVYGQVLIKDLTVSPDN</sequence>
<evidence type="ECO:0000313" key="2">
    <source>
        <dbReference type="EMBL" id="GAA3511408.1"/>
    </source>
</evidence>
<accession>A0ABP6UPC1</accession>
<dbReference type="InterPro" id="IPR014895">
    <property type="entry name" value="Alginate_lyase_2"/>
</dbReference>
<comment type="caution">
    <text evidence="2">The sequence shown here is derived from an EMBL/GenBank/DDBJ whole genome shotgun (WGS) entry which is preliminary data.</text>
</comment>
<dbReference type="Proteomes" id="UP001500459">
    <property type="component" value="Unassembled WGS sequence"/>
</dbReference>
<evidence type="ECO:0000259" key="1">
    <source>
        <dbReference type="SMART" id="SM00458"/>
    </source>
</evidence>
<feature type="domain" description="Ricin B lectin" evidence="1">
    <location>
        <begin position="58"/>
        <end position="194"/>
    </location>
</feature>
<proteinExistence type="predicted"/>
<dbReference type="PROSITE" id="PS50231">
    <property type="entry name" value="RICIN_B_LECTIN"/>
    <property type="match status" value="1"/>
</dbReference>
<keyword evidence="3" id="KW-1185">Reference proteome</keyword>